<dbReference type="SUPFAM" id="SSF48726">
    <property type="entry name" value="Immunoglobulin"/>
    <property type="match status" value="1"/>
</dbReference>
<name>A0A3P8P8W7_ASTCA</name>
<keyword evidence="4" id="KW-1185">Reference proteome</keyword>
<dbReference type="InterPro" id="IPR003599">
    <property type="entry name" value="Ig_sub"/>
</dbReference>
<dbReference type="Proteomes" id="UP000265100">
    <property type="component" value="Chromosome 19"/>
</dbReference>
<keyword evidence="1" id="KW-0732">Signal</keyword>
<dbReference type="SMART" id="SM00409">
    <property type="entry name" value="IG"/>
    <property type="match status" value="1"/>
</dbReference>
<feature type="chain" id="PRO_5044259843" description="Ig-like domain-containing protein" evidence="1">
    <location>
        <begin position="20"/>
        <end position="121"/>
    </location>
</feature>
<evidence type="ECO:0000256" key="1">
    <source>
        <dbReference type="SAM" id="SignalP"/>
    </source>
</evidence>
<dbReference type="InterPro" id="IPR007110">
    <property type="entry name" value="Ig-like_dom"/>
</dbReference>
<dbReference type="InterPro" id="IPR036179">
    <property type="entry name" value="Ig-like_dom_sf"/>
</dbReference>
<dbReference type="InterPro" id="IPR013783">
    <property type="entry name" value="Ig-like_fold"/>
</dbReference>
<reference evidence="3" key="2">
    <citation type="submission" date="2025-08" db="UniProtKB">
        <authorList>
            <consortium name="Ensembl"/>
        </authorList>
    </citation>
    <scope>IDENTIFICATION</scope>
</reference>
<accession>A0A3P8P8W7</accession>
<dbReference type="PANTHER" id="PTHR23267">
    <property type="entry name" value="IMMUNOGLOBULIN LIGHT CHAIN"/>
    <property type="match status" value="1"/>
</dbReference>
<protein>
    <recommendedName>
        <fullName evidence="2">Ig-like domain-containing protein</fullName>
    </recommendedName>
</protein>
<dbReference type="InterPro" id="IPR050150">
    <property type="entry name" value="IgV_Light_Chain"/>
</dbReference>
<evidence type="ECO:0000313" key="4">
    <source>
        <dbReference type="Proteomes" id="UP000265100"/>
    </source>
</evidence>
<feature type="signal peptide" evidence="1">
    <location>
        <begin position="1"/>
        <end position="19"/>
    </location>
</feature>
<dbReference type="GeneTree" id="ENSGT00940000161517"/>
<reference evidence="3" key="1">
    <citation type="submission" date="2018-05" db="EMBL/GenBank/DDBJ databases">
        <authorList>
            <person name="Datahose"/>
        </authorList>
    </citation>
    <scope>NUCLEOTIDE SEQUENCE</scope>
</reference>
<feature type="domain" description="Ig-like" evidence="2">
    <location>
        <begin position="1"/>
        <end position="119"/>
    </location>
</feature>
<evidence type="ECO:0000313" key="3">
    <source>
        <dbReference type="Ensembl" id="ENSACLP00000013454.2"/>
    </source>
</evidence>
<dbReference type="Ensembl" id="ENSACLT00000013786.2">
    <property type="protein sequence ID" value="ENSACLP00000013454.2"/>
    <property type="gene ID" value="ENSACLG00000009196.2"/>
</dbReference>
<evidence type="ECO:0000259" key="2">
    <source>
        <dbReference type="PROSITE" id="PS50835"/>
    </source>
</evidence>
<proteinExistence type="predicted"/>
<dbReference type="InterPro" id="IPR013106">
    <property type="entry name" value="Ig_V-set"/>
</dbReference>
<dbReference type="SMART" id="SM00406">
    <property type="entry name" value="IGv"/>
    <property type="match status" value="1"/>
</dbReference>
<organism evidence="3 4">
    <name type="scientific">Astatotilapia calliptera</name>
    <name type="common">Eastern happy</name>
    <name type="synonym">Chromis callipterus</name>
    <dbReference type="NCBI Taxonomy" id="8154"/>
    <lineage>
        <taxon>Eukaryota</taxon>
        <taxon>Metazoa</taxon>
        <taxon>Chordata</taxon>
        <taxon>Craniata</taxon>
        <taxon>Vertebrata</taxon>
        <taxon>Euteleostomi</taxon>
        <taxon>Actinopterygii</taxon>
        <taxon>Neopterygii</taxon>
        <taxon>Teleostei</taxon>
        <taxon>Neoteleostei</taxon>
        <taxon>Acanthomorphata</taxon>
        <taxon>Ovalentaria</taxon>
        <taxon>Cichlomorphae</taxon>
        <taxon>Cichliformes</taxon>
        <taxon>Cichlidae</taxon>
        <taxon>African cichlids</taxon>
        <taxon>Pseudocrenilabrinae</taxon>
        <taxon>Haplochromini</taxon>
        <taxon>Astatotilapia</taxon>
    </lineage>
</organism>
<dbReference type="PROSITE" id="PS50835">
    <property type="entry name" value="IG_LIKE"/>
    <property type="match status" value="1"/>
</dbReference>
<sequence>HNNLLLLLTLLCCVGQVTVTQPPSVSLGGTVTISATGSSNIGADLSWYLQKPGQPPKLLIYKASSLSSGTQSRFSGSRSGSQYTLTISGFQAEDAGDYYCLGYHGGGVDGALSTQTGLTAH</sequence>
<reference evidence="3" key="3">
    <citation type="submission" date="2025-09" db="UniProtKB">
        <authorList>
            <consortium name="Ensembl"/>
        </authorList>
    </citation>
    <scope>IDENTIFICATION</scope>
</reference>
<dbReference type="Pfam" id="PF07686">
    <property type="entry name" value="V-set"/>
    <property type="match status" value="1"/>
</dbReference>
<dbReference type="AlphaFoldDB" id="A0A3P8P8W7"/>
<dbReference type="FunFam" id="2.60.40.10:FF:001230">
    <property type="entry name" value="Immunoglobulin kappa variable 8-16"/>
    <property type="match status" value="1"/>
</dbReference>
<dbReference type="Gene3D" id="2.60.40.10">
    <property type="entry name" value="Immunoglobulins"/>
    <property type="match status" value="1"/>
</dbReference>